<dbReference type="EMBL" id="KQ964514">
    <property type="protein sequence ID" value="KXN70044.1"/>
    <property type="molecule type" value="Genomic_DNA"/>
</dbReference>
<keyword evidence="2" id="KW-1185">Reference proteome</keyword>
<dbReference type="Gene3D" id="3.80.10.10">
    <property type="entry name" value="Ribonuclease Inhibitor"/>
    <property type="match status" value="1"/>
</dbReference>
<protein>
    <recommendedName>
        <fullName evidence="3">F-box domain-containing protein</fullName>
    </recommendedName>
</protein>
<dbReference type="AlphaFoldDB" id="A0A137P539"/>
<reference evidence="1 2" key="1">
    <citation type="journal article" date="2015" name="Genome Biol. Evol.">
        <title>Phylogenomic analyses indicate that early fungi evolved digesting cell walls of algal ancestors of land plants.</title>
        <authorList>
            <person name="Chang Y."/>
            <person name="Wang S."/>
            <person name="Sekimoto S."/>
            <person name="Aerts A.L."/>
            <person name="Choi C."/>
            <person name="Clum A."/>
            <person name="LaButti K.M."/>
            <person name="Lindquist E.A."/>
            <person name="Yee Ngan C."/>
            <person name="Ohm R.A."/>
            <person name="Salamov A.A."/>
            <person name="Grigoriev I.V."/>
            <person name="Spatafora J.W."/>
            <person name="Berbee M.L."/>
        </authorList>
    </citation>
    <scope>NUCLEOTIDE SEQUENCE [LARGE SCALE GENOMIC DNA]</scope>
    <source>
        <strain evidence="1 2">NRRL 28638</strain>
    </source>
</reference>
<dbReference type="Proteomes" id="UP000070444">
    <property type="component" value="Unassembled WGS sequence"/>
</dbReference>
<dbReference type="InterPro" id="IPR032675">
    <property type="entry name" value="LRR_dom_sf"/>
</dbReference>
<proteinExistence type="predicted"/>
<evidence type="ECO:0000313" key="1">
    <source>
        <dbReference type="EMBL" id="KXN70044.1"/>
    </source>
</evidence>
<gene>
    <name evidence="1" type="ORF">CONCODRAFT_70972</name>
</gene>
<sequence length="384" mass="45155">MSSELINNSNIREIGWQYVPDIYPLSRYLCRNDLIQLSSTCKLLRQKFKSKLLSKMELMGEGEIIPGKSNEQSKKKHLPILLKMLQKDYLDRYNIVNHCVFWEFFNSGFAKNFFSLFANITRLELYSSRDNDHFTAFPMCNSIVDSESIQKYFKFYPIENINEEYTNLKTVTIMKDRMLSNMMVTMKSLTDVTILTRQRFNLNNLAQFLSLNPQLEKLTAPTYFLECNLVNSILKMNQLKQLNIKSSYYRPSGDIIYSHINTSIEYLNISGYICEDRLVPFLNSLKSLKVLEFSDFSLYTLVNIGISAYEDRIPLLHLNGLWHGKEAIESFVNLEIFDKIRFTNMFDLDFYLTNYKGDDLENWKIYHLDPANSEEFTIININQE</sequence>
<evidence type="ECO:0008006" key="3">
    <source>
        <dbReference type="Google" id="ProtNLM"/>
    </source>
</evidence>
<dbReference type="OrthoDB" id="1055097at2759"/>
<name>A0A137P539_CONC2</name>
<organism evidence="1 2">
    <name type="scientific">Conidiobolus coronatus (strain ATCC 28846 / CBS 209.66 / NRRL 28638)</name>
    <name type="common">Delacroixia coronata</name>
    <dbReference type="NCBI Taxonomy" id="796925"/>
    <lineage>
        <taxon>Eukaryota</taxon>
        <taxon>Fungi</taxon>
        <taxon>Fungi incertae sedis</taxon>
        <taxon>Zoopagomycota</taxon>
        <taxon>Entomophthoromycotina</taxon>
        <taxon>Entomophthoromycetes</taxon>
        <taxon>Entomophthorales</taxon>
        <taxon>Ancylistaceae</taxon>
        <taxon>Conidiobolus</taxon>
    </lineage>
</organism>
<accession>A0A137P539</accession>
<dbReference type="SUPFAM" id="SSF52047">
    <property type="entry name" value="RNI-like"/>
    <property type="match status" value="1"/>
</dbReference>
<evidence type="ECO:0000313" key="2">
    <source>
        <dbReference type="Proteomes" id="UP000070444"/>
    </source>
</evidence>